<dbReference type="Proteomes" id="UP000291117">
    <property type="component" value="Unassembled WGS sequence"/>
</dbReference>
<accession>A0A4R0NAQ7</accession>
<dbReference type="RefSeq" id="WP_131608628.1">
    <property type="nucleotide sequence ID" value="NZ_SJSM01000004.1"/>
</dbReference>
<organism evidence="1 2">
    <name type="scientific">Pedobacter hiemivivus</name>
    <dbReference type="NCBI Taxonomy" id="2530454"/>
    <lineage>
        <taxon>Bacteria</taxon>
        <taxon>Pseudomonadati</taxon>
        <taxon>Bacteroidota</taxon>
        <taxon>Sphingobacteriia</taxon>
        <taxon>Sphingobacteriales</taxon>
        <taxon>Sphingobacteriaceae</taxon>
        <taxon>Pedobacter</taxon>
    </lineage>
</organism>
<comment type="caution">
    <text evidence="1">The sequence shown here is derived from an EMBL/GenBank/DDBJ whole genome shotgun (WGS) entry which is preliminary data.</text>
</comment>
<protein>
    <submittedName>
        <fullName evidence="1">Uncharacterized protein</fullName>
    </submittedName>
</protein>
<dbReference type="AlphaFoldDB" id="A0A4R0NAQ7"/>
<dbReference type="EMBL" id="SJSM01000004">
    <property type="protein sequence ID" value="TCC97215.1"/>
    <property type="molecule type" value="Genomic_DNA"/>
</dbReference>
<keyword evidence="2" id="KW-1185">Reference proteome</keyword>
<reference evidence="1 2" key="1">
    <citation type="submission" date="2019-02" db="EMBL/GenBank/DDBJ databases">
        <title>Pedobacter sp. RP-3-8 sp. nov., isolated from Arctic soil.</title>
        <authorList>
            <person name="Dahal R.H."/>
        </authorList>
    </citation>
    <scope>NUCLEOTIDE SEQUENCE [LARGE SCALE GENOMIC DNA]</scope>
    <source>
        <strain evidence="1 2">RP-3-8</strain>
    </source>
</reference>
<proteinExistence type="predicted"/>
<sequence length="215" mass="23672">METDEEYNGLGAAHVPAQQTGSEMNAVEKIELASEGEAVHFFKTVKDRLLDVNRWTEIAGGAMSDFFLTDEHGNLVQRKATGGDHIRIDIPGPGTQTGGGYDWVTIEEIKLEVLYDTEVLSMTARPSANPLTASEDTAHFLTKAATSTFQVKRIGNTIYAEEHGRNEVPNTDTEHTLDNIRNTFVGWGAKVGFSYPQWKALVKGLLNHDHPYPSA</sequence>
<dbReference type="OrthoDB" id="947646at2"/>
<name>A0A4R0NAQ7_9SPHI</name>
<evidence type="ECO:0000313" key="1">
    <source>
        <dbReference type="EMBL" id="TCC97215.1"/>
    </source>
</evidence>
<gene>
    <name evidence="1" type="ORF">EZ444_10215</name>
</gene>
<evidence type="ECO:0000313" key="2">
    <source>
        <dbReference type="Proteomes" id="UP000291117"/>
    </source>
</evidence>